<reference evidence="1 2" key="1">
    <citation type="submission" date="2018-07" db="EMBL/GenBank/DDBJ databases">
        <title>Halomonas montanilacus sp. nov., isolated from Lake Pengyan on Tibetan Plateau.</title>
        <authorList>
            <person name="Lu H."/>
            <person name="Xing P."/>
            <person name="Wu Q."/>
        </authorList>
    </citation>
    <scope>NUCLEOTIDE SEQUENCE [LARGE SCALE GENOMIC DNA]</scope>
    <source>
        <strain evidence="1 2">PYC7W</strain>
    </source>
</reference>
<gene>
    <name evidence="1" type="ORF">DU505_19455</name>
</gene>
<dbReference type="Proteomes" id="UP000252405">
    <property type="component" value="Unassembled WGS sequence"/>
</dbReference>
<protein>
    <submittedName>
        <fullName evidence="1">Uncharacterized protein</fullName>
    </submittedName>
</protein>
<name>A0A368TQG3_9GAMM</name>
<comment type="caution">
    <text evidence="1">The sequence shown here is derived from an EMBL/GenBank/DDBJ whole genome shotgun (WGS) entry which is preliminary data.</text>
</comment>
<dbReference type="AlphaFoldDB" id="A0A368TQG3"/>
<evidence type="ECO:0000313" key="1">
    <source>
        <dbReference type="EMBL" id="RCV86838.1"/>
    </source>
</evidence>
<organism evidence="1 2">
    <name type="scientific">Billgrantia montanilacus</name>
    <dbReference type="NCBI Taxonomy" id="2282305"/>
    <lineage>
        <taxon>Bacteria</taxon>
        <taxon>Pseudomonadati</taxon>
        <taxon>Pseudomonadota</taxon>
        <taxon>Gammaproteobacteria</taxon>
        <taxon>Oceanospirillales</taxon>
        <taxon>Halomonadaceae</taxon>
        <taxon>Billgrantia</taxon>
    </lineage>
</organism>
<proteinExistence type="predicted"/>
<keyword evidence="2" id="KW-1185">Reference proteome</keyword>
<sequence>MEFCILTKRSNSGFQLVGSFAVDIFFYRNIQEFFIHYYSLAYNALLTGKLRAQRVIFPRAAIC</sequence>
<dbReference type="EMBL" id="QPII01000020">
    <property type="protein sequence ID" value="RCV86838.1"/>
    <property type="molecule type" value="Genomic_DNA"/>
</dbReference>
<evidence type="ECO:0000313" key="2">
    <source>
        <dbReference type="Proteomes" id="UP000252405"/>
    </source>
</evidence>
<accession>A0A368TQG3</accession>